<reference evidence="5" key="1">
    <citation type="submission" date="2021-11" db="EMBL/GenBank/DDBJ databases">
        <title>Draft genome sequence of Alcaligenes endophyticus type strain CCUG 75668T.</title>
        <authorList>
            <person name="Salva-Serra F."/>
            <person name="Duran R.E."/>
            <person name="Seeger M."/>
            <person name="Moore E.R.B."/>
            <person name="Jaen-Luchoro D."/>
        </authorList>
    </citation>
    <scope>NUCLEOTIDE SEQUENCE</scope>
    <source>
        <strain evidence="5">CCUG 75668</strain>
    </source>
</reference>
<dbReference type="NCBIfam" id="TIGR01730">
    <property type="entry name" value="RND_mfp"/>
    <property type="match status" value="1"/>
</dbReference>
<dbReference type="PROSITE" id="PS51257">
    <property type="entry name" value="PROKAR_LIPOPROTEIN"/>
    <property type="match status" value="1"/>
</dbReference>
<comment type="similarity">
    <text evidence="1">Belongs to the membrane fusion protein (MFP) (TC 8.A.1) family.</text>
</comment>
<feature type="domain" description="Multidrug resistance protein MdtA-like barrel-sandwich hybrid" evidence="4">
    <location>
        <begin position="68"/>
        <end position="200"/>
    </location>
</feature>
<dbReference type="Gene3D" id="2.40.50.100">
    <property type="match status" value="1"/>
</dbReference>
<dbReference type="SUPFAM" id="SSF111369">
    <property type="entry name" value="HlyD-like secretion proteins"/>
    <property type="match status" value="1"/>
</dbReference>
<evidence type="ECO:0000256" key="3">
    <source>
        <dbReference type="SAM" id="SignalP"/>
    </source>
</evidence>
<dbReference type="Gene3D" id="2.40.420.20">
    <property type="match status" value="1"/>
</dbReference>
<dbReference type="PANTHER" id="PTHR30469">
    <property type="entry name" value="MULTIDRUG RESISTANCE PROTEIN MDTA"/>
    <property type="match status" value="1"/>
</dbReference>
<protein>
    <submittedName>
        <fullName evidence="5">Efflux RND transporter periplasmic adaptor subunit</fullName>
    </submittedName>
</protein>
<dbReference type="Proteomes" id="UP001168613">
    <property type="component" value="Unassembled WGS sequence"/>
</dbReference>
<keyword evidence="6" id="KW-1185">Reference proteome</keyword>
<proteinExistence type="inferred from homology"/>
<dbReference type="PANTHER" id="PTHR30469:SF18">
    <property type="entry name" value="RESISTANCE-NODULATION-CELL DIVISION (RND) EFFLUX MEMBRANE FUSION PROTEIN-RELATED"/>
    <property type="match status" value="1"/>
</dbReference>
<dbReference type="RefSeq" id="WP_266122177.1">
    <property type="nucleotide sequence ID" value="NZ_JAJHNU010000001.1"/>
</dbReference>
<comment type="caution">
    <text evidence="5">The sequence shown here is derived from an EMBL/GenBank/DDBJ whole genome shotgun (WGS) entry which is preliminary data.</text>
</comment>
<organism evidence="5 6">
    <name type="scientific">Alcaligenes endophyticus</name>
    <dbReference type="NCBI Taxonomy" id="1929088"/>
    <lineage>
        <taxon>Bacteria</taxon>
        <taxon>Pseudomonadati</taxon>
        <taxon>Pseudomonadota</taxon>
        <taxon>Betaproteobacteria</taxon>
        <taxon>Burkholderiales</taxon>
        <taxon>Alcaligenaceae</taxon>
        <taxon>Alcaligenes</taxon>
    </lineage>
</organism>
<dbReference type="Gene3D" id="1.10.287.470">
    <property type="entry name" value="Helix hairpin bin"/>
    <property type="match status" value="1"/>
</dbReference>
<dbReference type="Pfam" id="PF25917">
    <property type="entry name" value="BSH_RND"/>
    <property type="match status" value="1"/>
</dbReference>
<evidence type="ECO:0000313" key="5">
    <source>
        <dbReference type="EMBL" id="MDN4120515.1"/>
    </source>
</evidence>
<feature type="signal peptide" evidence="3">
    <location>
        <begin position="1"/>
        <end position="21"/>
    </location>
</feature>
<evidence type="ECO:0000256" key="2">
    <source>
        <dbReference type="SAM" id="Coils"/>
    </source>
</evidence>
<feature type="coiled-coil region" evidence="2">
    <location>
        <begin position="102"/>
        <end position="131"/>
    </location>
</feature>
<evidence type="ECO:0000259" key="4">
    <source>
        <dbReference type="Pfam" id="PF25917"/>
    </source>
</evidence>
<accession>A0ABT8EH91</accession>
<dbReference type="InterPro" id="IPR006143">
    <property type="entry name" value="RND_pump_MFP"/>
</dbReference>
<dbReference type="Gene3D" id="2.40.30.170">
    <property type="match status" value="1"/>
</dbReference>
<evidence type="ECO:0000313" key="6">
    <source>
        <dbReference type="Proteomes" id="UP001168613"/>
    </source>
</evidence>
<sequence length="361" mass="39024">MPSSRYLPALLVLLSTTVLLACSKPTTDTDPRAQVNTVLTTTAQANTATQRRLLGVVHAHAESPLSFQASGKILERHIKNGDRVHKGQLLMRLDPKDLEQQQRAQEAAVQAAQAQNTQAQAERRRQEILVKEGATSRQAYDQSVQAANSAAANLRAAQAQQKIAQNMSDYALLHAHADGLISSIQADVGQVIAAGQPVAVLAQDGPREIEVSLPESLVVPIGSQALAYDTAQHGYPAILTELAQQADPQTRSYTARFTLTNKEHSPRLGSSMWLDLAMHPVQTEYRVPLTAIYDSGTGPGVWRIDAENKVRFEPVTIVRMDVEHAYLSQGPDTSASIVAVGAALLHEGQLVQPKAEQAVRP</sequence>
<evidence type="ECO:0000256" key="1">
    <source>
        <dbReference type="ARBA" id="ARBA00009477"/>
    </source>
</evidence>
<keyword evidence="3" id="KW-0732">Signal</keyword>
<name>A0ABT8EH91_9BURK</name>
<feature type="chain" id="PRO_5045605344" evidence="3">
    <location>
        <begin position="22"/>
        <end position="361"/>
    </location>
</feature>
<dbReference type="InterPro" id="IPR058625">
    <property type="entry name" value="MdtA-like_BSH"/>
</dbReference>
<gene>
    <name evidence="5" type="ORF">LMS43_04335</name>
</gene>
<dbReference type="EMBL" id="JAJHNU010000001">
    <property type="protein sequence ID" value="MDN4120515.1"/>
    <property type="molecule type" value="Genomic_DNA"/>
</dbReference>
<keyword evidence="2" id="KW-0175">Coiled coil</keyword>